<dbReference type="Proteomes" id="UP001320609">
    <property type="component" value="Unassembled WGS sequence"/>
</dbReference>
<dbReference type="PANTHER" id="PTHR33545">
    <property type="entry name" value="UPF0750 MEMBRANE PROTEIN YITT-RELATED"/>
    <property type="match status" value="1"/>
</dbReference>
<proteinExistence type="predicted"/>
<evidence type="ECO:0000256" key="3">
    <source>
        <dbReference type="ARBA" id="ARBA00022692"/>
    </source>
</evidence>
<protein>
    <submittedName>
        <fullName evidence="7">YitT family protein</fullName>
    </submittedName>
</protein>
<name>A0ABS9S3A4_9GAMM</name>
<comment type="caution">
    <text evidence="7">The sequence shown here is derived from an EMBL/GenBank/DDBJ whole genome shotgun (WGS) entry which is preliminary data.</text>
</comment>
<feature type="transmembrane region" description="Helical" evidence="6">
    <location>
        <begin position="155"/>
        <end position="176"/>
    </location>
</feature>
<evidence type="ECO:0000256" key="6">
    <source>
        <dbReference type="SAM" id="Phobius"/>
    </source>
</evidence>
<keyword evidence="8" id="KW-1185">Reference proteome</keyword>
<keyword evidence="2" id="KW-1003">Cell membrane</keyword>
<organism evidence="7 8">
    <name type="scientific">Vreelandella neptunia</name>
    <dbReference type="NCBI Taxonomy" id="115551"/>
    <lineage>
        <taxon>Bacteria</taxon>
        <taxon>Pseudomonadati</taxon>
        <taxon>Pseudomonadota</taxon>
        <taxon>Gammaproteobacteria</taxon>
        <taxon>Oceanospirillales</taxon>
        <taxon>Halomonadaceae</taxon>
        <taxon>Vreelandella</taxon>
    </lineage>
</organism>
<evidence type="ECO:0000313" key="8">
    <source>
        <dbReference type="Proteomes" id="UP001320609"/>
    </source>
</evidence>
<feature type="transmembrane region" description="Helical" evidence="6">
    <location>
        <begin position="21"/>
        <end position="54"/>
    </location>
</feature>
<gene>
    <name evidence="7" type="ORF">MLE19_04585</name>
</gene>
<dbReference type="InterPro" id="IPR051461">
    <property type="entry name" value="UPF0750_membrane"/>
</dbReference>
<evidence type="ECO:0000313" key="7">
    <source>
        <dbReference type="EMBL" id="MCH4810598.1"/>
    </source>
</evidence>
<dbReference type="RefSeq" id="WP_240716895.1">
    <property type="nucleotide sequence ID" value="NZ_JAKVTW010000002.1"/>
</dbReference>
<dbReference type="PANTHER" id="PTHR33545:SF5">
    <property type="entry name" value="UPF0750 MEMBRANE PROTEIN YITT"/>
    <property type="match status" value="1"/>
</dbReference>
<accession>A0ABS9S3A4</accession>
<feature type="transmembrane region" description="Helical" evidence="6">
    <location>
        <begin position="91"/>
        <end position="110"/>
    </location>
</feature>
<comment type="subcellular location">
    <subcellularLocation>
        <location evidence="1">Cell membrane</location>
        <topology evidence="1">Multi-pass membrane protein</topology>
    </subcellularLocation>
</comment>
<evidence type="ECO:0000256" key="1">
    <source>
        <dbReference type="ARBA" id="ARBA00004651"/>
    </source>
</evidence>
<feature type="transmembrane region" description="Helical" evidence="6">
    <location>
        <begin position="182"/>
        <end position="199"/>
    </location>
</feature>
<feature type="transmembrane region" description="Helical" evidence="6">
    <location>
        <begin position="60"/>
        <end position="79"/>
    </location>
</feature>
<reference evidence="7 8" key="1">
    <citation type="submission" date="2022-03" db="EMBL/GenBank/DDBJ databases">
        <title>Genomic signatures underlying metal tolerance in selected Arctic bacterial isolates.</title>
        <authorList>
            <person name="Thomas F.A."/>
            <person name="Venkatachalam S."/>
            <person name="Krishnan K.P."/>
        </authorList>
    </citation>
    <scope>NUCLEOTIDE SEQUENCE [LARGE SCALE GENOMIC DNA]</scope>
    <source>
        <strain evidence="7 8">HM116</strain>
    </source>
</reference>
<evidence type="ECO:0000256" key="5">
    <source>
        <dbReference type="ARBA" id="ARBA00023136"/>
    </source>
</evidence>
<dbReference type="Pfam" id="PF02588">
    <property type="entry name" value="YitT_membrane"/>
    <property type="match status" value="1"/>
</dbReference>
<keyword evidence="4 6" id="KW-1133">Transmembrane helix</keyword>
<dbReference type="InterPro" id="IPR003740">
    <property type="entry name" value="YitT"/>
</dbReference>
<keyword evidence="3 6" id="KW-0812">Transmembrane</keyword>
<evidence type="ECO:0000256" key="2">
    <source>
        <dbReference type="ARBA" id="ARBA00022475"/>
    </source>
</evidence>
<feature type="transmembrane region" description="Helical" evidence="6">
    <location>
        <begin position="116"/>
        <end position="134"/>
    </location>
</feature>
<keyword evidence="5 6" id="KW-0472">Membrane</keyword>
<evidence type="ECO:0000256" key="4">
    <source>
        <dbReference type="ARBA" id="ARBA00022989"/>
    </source>
</evidence>
<dbReference type="EMBL" id="JAKVTW010000002">
    <property type="protein sequence ID" value="MCH4810598.1"/>
    <property type="molecule type" value="Genomic_DNA"/>
</dbReference>
<sequence length="209" mass="22909">MRVEDLPKDQHRPYEDVMAMLLGTFFVALGVTFYTHAVLLTGSTAGLALLLSYMTSSVTGWGFGVYFFAINLPFYYLAVKRMGWSFTLRTFAAIGLVSLFSELTQGWVQFANVPSLYAALMGGALMGIGMLMLFRHRTSLGGINILALYLQDKHGFRAGYVQLAIDGVILLIALTQLPLDRVGYSVLGALTLNLIIALNHKPGRYIGVS</sequence>